<dbReference type="Gene3D" id="2.60.110.10">
    <property type="entry name" value="Thaumatin"/>
    <property type="match status" value="1"/>
</dbReference>
<dbReference type="Proteomes" id="UP000001514">
    <property type="component" value="Unassembled WGS sequence"/>
</dbReference>
<dbReference type="InParanoid" id="D8S906"/>
<proteinExistence type="inferred from homology"/>
<feature type="disulfide bond" evidence="3">
    <location>
        <begin position="158"/>
        <end position="173"/>
    </location>
</feature>
<accession>D8S906</accession>
<reference evidence="4 5" key="1">
    <citation type="journal article" date="2011" name="Science">
        <title>The Selaginella genome identifies genetic changes associated with the evolution of vascular plants.</title>
        <authorList>
            <person name="Banks J.A."/>
            <person name="Nishiyama T."/>
            <person name="Hasebe M."/>
            <person name="Bowman J.L."/>
            <person name="Gribskov M."/>
            <person name="dePamphilis C."/>
            <person name="Albert V.A."/>
            <person name="Aono N."/>
            <person name="Aoyama T."/>
            <person name="Ambrose B.A."/>
            <person name="Ashton N.W."/>
            <person name="Axtell M.J."/>
            <person name="Barker E."/>
            <person name="Barker M.S."/>
            <person name="Bennetzen J.L."/>
            <person name="Bonawitz N.D."/>
            <person name="Chapple C."/>
            <person name="Cheng C."/>
            <person name="Correa L.G."/>
            <person name="Dacre M."/>
            <person name="DeBarry J."/>
            <person name="Dreyer I."/>
            <person name="Elias M."/>
            <person name="Engstrom E.M."/>
            <person name="Estelle M."/>
            <person name="Feng L."/>
            <person name="Finet C."/>
            <person name="Floyd S.K."/>
            <person name="Frommer W.B."/>
            <person name="Fujita T."/>
            <person name="Gramzow L."/>
            <person name="Gutensohn M."/>
            <person name="Harholt J."/>
            <person name="Hattori M."/>
            <person name="Heyl A."/>
            <person name="Hirai T."/>
            <person name="Hiwatashi Y."/>
            <person name="Ishikawa M."/>
            <person name="Iwata M."/>
            <person name="Karol K.G."/>
            <person name="Koehler B."/>
            <person name="Kolukisaoglu U."/>
            <person name="Kubo M."/>
            <person name="Kurata T."/>
            <person name="Lalonde S."/>
            <person name="Li K."/>
            <person name="Li Y."/>
            <person name="Litt A."/>
            <person name="Lyons E."/>
            <person name="Manning G."/>
            <person name="Maruyama T."/>
            <person name="Michael T.P."/>
            <person name="Mikami K."/>
            <person name="Miyazaki S."/>
            <person name="Morinaga S."/>
            <person name="Murata T."/>
            <person name="Mueller-Roeber B."/>
            <person name="Nelson D.R."/>
            <person name="Obara M."/>
            <person name="Oguri Y."/>
            <person name="Olmstead R.G."/>
            <person name="Onodera N."/>
            <person name="Petersen B.L."/>
            <person name="Pils B."/>
            <person name="Prigge M."/>
            <person name="Rensing S.A."/>
            <person name="Riano-Pachon D.M."/>
            <person name="Roberts A.W."/>
            <person name="Sato Y."/>
            <person name="Scheller H.V."/>
            <person name="Schulz B."/>
            <person name="Schulz C."/>
            <person name="Shakirov E.V."/>
            <person name="Shibagaki N."/>
            <person name="Shinohara N."/>
            <person name="Shippen D.E."/>
            <person name="Soerensen I."/>
            <person name="Sotooka R."/>
            <person name="Sugimoto N."/>
            <person name="Sugita M."/>
            <person name="Sumikawa N."/>
            <person name="Tanurdzic M."/>
            <person name="Theissen G."/>
            <person name="Ulvskov P."/>
            <person name="Wakazuki S."/>
            <person name="Weng J.K."/>
            <person name="Willats W.W."/>
            <person name="Wipf D."/>
            <person name="Wolf P.G."/>
            <person name="Yang L."/>
            <person name="Zimmer A.D."/>
            <person name="Zhu Q."/>
            <person name="Mitros T."/>
            <person name="Hellsten U."/>
            <person name="Loque D."/>
            <person name="Otillar R."/>
            <person name="Salamov A."/>
            <person name="Schmutz J."/>
            <person name="Shapiro H."/>
            <person name="Lindquist E."/>
            <person name="Lucas S."/>
            <person name="Rokhsar D."/>
            <person name="Grigoriev I.V."/>
        </authorList>
    </citation>
    <scope>NUCLEOTIDE SEQUENCE [LARGE SCALE GENOMIC DNA]</scope>
</reference>
<dbReference type="PANTHER" id="PTHR31048">
    <property type="entry name" value="OS03G0233200 PROTEIN"/>
    <property type="match status" value="1"/>
</dbReference>
<dbReference type="CDD" id="cd09218">
    <property type="entry name" value="TLP-PA"/>
    <property type="match status" value="1"/>
</dbReference>
<evidence type="ECO:0000256" key="2">
    <source>
        <dbReference type="ARBA" id="ARBA00023157"/>
    </source>
</evidence>
<sequence length="243" mass="25355">MATGAVRLAVSDGTFTIQNNCAATIWLGVVSSAGIQPLTLDNTMLSTGQTMTVTTPSNWGGRFWGRTGCSRGTDGTFTCAMGDCDGREQCTVGGKPPATLVEFTLSGYANMDFYDVSLVDGYNLPMAVSPDGGGQGRNATDPKSCGAAGCTGDLNRNCPAALQVTGTGNVVGCRSACDAFKEPQYCCTGENALPTTCKPTDYSKAFKQSCPNAYSYAYDDLSSTFTCMGGRYTIVFCPTATDL</sequence>
<feature type="disulfide bond" evidence="3">
    <location>
        <begin position="21"/>
        <end position="237"/>
    </location>
</feature>
<evidence type="ECO:0008006" key="6">
    <source>
        <dbReference type="Google" id="ProtNLM"/>
    </source>
</evidence>
<feature type="disulfide bond" evidence="3">
    <location>
        <begin position="187"/>
        <end position="197"/>
    </location>
</feature>
<dbReference type="AlphaFoldDB" id="D8S906"/>
<dbReference type="PIRSF" id="PIRSF002703">
    <property type="entry name" value="Thaumatin"/>
    <property type="match status" value="1"/>
</dbReference>
<feature type="disulfide bond" evidence="3">
    <location>
        <begin position="150"/>
        <end position="210"/>
    </location>
</feature>
<name>D8S906_SELML</name>
<feature type="disulfide bond" evidence="3">
    <location>
        <begin position="145"/>
        <end position="227"/>
    </location>
</feature>
<comment type="similarity">
    <text evidence="1">Belongs to the thaumatin family.</text>
</comment>
<keyword evidence="2 3" id="KW-1015">Disulfide bond</keyword>
<keyword evidence="5" id="KW-1185">Reference proteome</keyword>
<dbReference type="eggNOG" id="ENOG502QUID">
    <property type="taxonomic scope" value="Eukaryota"/>
</dbReference>
<dbReference type="InterPro" id="IPR037176">
    <property type="entry name" value="Osmotin/thaumatin-like_sf"/>
</dbReference>
<feature type="disulfide bond" evidence="3">
    <location>
        <begin position="177"/>
        <end position="186"/>
    </location>
</feature>
<dbReference type="SMART" id="SM00205">
    <property type="entry name" value="THN"/>
    <property type="match status" value="1"/>
</dbReference>
<dbReference type="Pfam" id="PF00314">
    <property type="entry name" value="Thaumatin"/>
    <property type="match status" value="1"/>
</dbReference>
<organism evidence="5">
    <name type="scientific">Selaginella moellendorffii</name>
    <name type="common">Spikemoss</name>
    <dbReference type="NCBI Taxonomy" id="88036"/>
    <lineage>
        <taxon>Eukaryota</taxon>
        <taxon>Viridiplantae</taxon>
        <taxon>Streptophyta</taxon>
        <taxon>Embryophyta</taxon>
        <taxon>Tracheophyta</taxon>
        <taxon>Lycopodiopsida</taxon>
        <taxon>Selaginellales</taxon>
        <taxon>Selaginellaceae</taxon>
        <taxon>Selaginella</taxon>
    </lineage>
</organism>
<dbReference type="PRINTS" id="PR00347">
    <property type="entry name" value="THAUMATIN"/>
</dbReference>
<evidence type="ECO:0000256" key="3">
    <source>
        <dbReference type="PIRSR" id="PIRSR002703-1"/>
    </source>
</evidence>
<protein>
    <recommendedName>
        <fullName evidence="6">Thaumatin-like protein</fullName>
    </recommendedName>
</protein>
<evidence type="ECO:0000313" key="5">
    <source>
        <dbReference type="Proteomes" id="UP000001514"/>
    </source>
</evidence>
<dbReference type="OMA" id="MSRFSCY"/>
<evidence type="ECO:0000313" key="4">
    <source>
        <dbReference type="EMBL" id="EFJ19122.1"/>
    </source>
</evidence>
<dbReference type="EMBL" id="GL377607">
    <property type="protein sequence ID" value="EFJ19122.1"/>
    <property type="molecule type" value="Genomic_DNA"/>
</dbReference>
<dbReference type="PROSITE" id="PS51367">
    <property type="entry name" value="THAUMATIN_2"/>
    <property type="match status" value="1"/>
</dbReference>
<dbReference type="FunCoup" id="D8S906">
    <property type="interactions" value="139"/>
</dbReference>
<feature type="disulfide bond" evidence="3">
    <location>
        <begin position="69"/>
        <end position="79"/>
    </location>
</feature>
<dbReference type="SUPFAM" id="SSF49870">
    <property type="entry name" value="Osmotin, thaumatin-like protein"/>
    <property type="match status" value="1"/>
</dbReference>
<dbReference type="Gramene" id="EFJ19122">
    <property type="protein sequence ID" value="EFJ19122"/>
    <property type="gene ID" value="SELMODRAFT_419455"/>
</dbReference>
<dbReference type="FunFam" id="2.60.110.10:FF:000002">
    <property type="entry name" value="Thaumatin-like protein 1a"/>
    <property type="match status" value="1"/>
</dbReference>
<dbReference type="HOGENOM" id="CLU_043181_0_1_1"/>
<dbReference type="OrthoDB" id="430315at2759"/>
<dbReference type="KEGG" id="smo:SELMODRAFT_419455"/>
<feature type="disulfide bond" evidence="3">
    <location>
        <begin position="84"/>
        <end position="90"/>
    </location>
</feature>
<dbReference type="InterPro" id="IPR001938">
    <property type="entry name" value="Thaumatin"/>
</dbReference>
<gene>
    <name evidence="4" type="ORF">SELMODRAFT_419455</name>
</gene>
<evidence type="ECO:0000256" key="1">
    <source>
        <dbReference type="ARBA" id="ARBA00010607"/>
    </source>
</evidence>
<dbReference type="GO" id="GO:0006952">
    <property type="term" value="P:defense response"/>
    <property type="evidence" value="ECO:0000318"/>
    <property type="project" value="GO_Central"/>
</dbReference>